<evidence type="ECO:0000259" key="3">
    <source>
        <dbReference type="Pfam" id="PF05368"/>
    </source>
</evidence>
<dbReference type="OrthoDB" id="419598at2759"/>
<dbReference type="Pfam" id="PF05368">
    <property type="entry name" value="NmrA"/>
    <property type="match status" value="1"/>
</dbReference>
<gene>
    <name evidence="4" type="ORF">BKA67DRAFT_544689</name>
</gene>
<dbReference type="Gene3D" id="3.40.50.720">
    <property type="entry name" value="NAD(P)-binding Rossmann-like Domain"/>
    <property type="match status" value="1"/>
</dbReference>
<dbReference type="InterPro" id="IPR008030">
    <property type="entry name" value="NmrA-like"/>
</dbReference>
<sequence length="309" mass="33227">MASPKQSRNITVVGGSGTVGTPIVASLIESGIHNVSVVTRPDSKAEFPSTVKVHKGLYDDEAFLASALANQDVLILALSYQAYGAQIPLIKAAAKAGIPYVVPCEFGSDATNGPLNEEIALMSMKKPFRDLIEELGVSSWIGVTNNPWFDFCMKGAYFEIDLKKRTANLLDGGVVKANFSTLDRVGKSLAALLSLPEADLAKHKNGWVYFSSFLVSQNDILDSALRVTGTTKEEWTITHGSAKDIREWAKAEAAKGNAMAGAKSLFALMFSDGFGGNYSDKVIDYKELGLEPEEDLDEAVRQVVIELGA</sequence>
<dbReference type="GeneID" id="70130177"/>
<dbReference type="InterPro" id="IPR036291">
    <property type="entry name" value="NAD(P)-bd_dom_sf"/>
</dbReference>
<keyword evidence="1" id="KW-0521">NADP</keyword>
<dbReference type="SUPFAM" id="SSF51735">
    <property type="entry name" value="NAD(P)-binding Rossmann-fold domains"/>
    <property type="match status" value="1"/>
</dbReference>
<dbReference type="EMBL" id="JAGPXC010000001">
    <property type="protein sequence ID" value="KAH6659518.1"/>
    <property type="molecule type" value="Genomic_DNA"/>
</dbReference>
<dbReference type="InterPro" id="IPR045312">
    <property type="entry name" value="PCBER-like"/>
</dbReference>
<dbReference type="InterPro" id="IPR051609">
    <property type="entry name" value="NmrA/Isoflavone_reductase-like"/>
</dbReference>
<comment type="caution">
    <text evidence="4">The sequence shown here is derived from an EMBL/GenBank/DDBJ whole genome shotgun (WGS) entry which is preliminary data.</text>
</comment>
<keyword evidence="5" id="KW-1185">Reference proteome</keyword>
<dbReference type="PANTHER" id="PTHR47706">
    <property type="entry name" value="NMRA-LIKE FAMILY PROTEIN"/>
    <property type="match status" value="1"/>
</dbReference>
<evidence type="ECO:0000256" key="2">
    <source>
        <dbReference type="ARBA" id="ARBA00023002"/>
    </source>
</evidence>
<dbReference type="AlphaFoldDB" id="A0A9P8UW69"/>
<dbReference type="Proteomes" id="UP000758603">
    <property type="component" value="Unassembled WGS sequence"/>
</dbReference>
<dbReference type="PANTHER" id="PTHR47706:SF7">
    <property type="entry name" value="CIPA-LIKE, PUTATIVE (AFU_ORTHOLOGUE AFUA_1G01630)-RELATED"/>
    <property type="match status" value="1"/>
</dbReference>
<evidence type="ECO:0000313" key="4">
    <source>
        <dbReference type="EMBL" id="KAH6659518.1"/>
    </source>
</evidence>
<protein>
    <recommendedName>
        <fullName evidence="3">NmrA-like domain-containing protein</fullName>
    </recommendedName>
</protein>
<accession>A0A9P8UW69</accession>
<evidence type="ECO:0000313" key="5">
    <source>
        <dbReference type="Proteomes" id="UP000758603"/>
    </source>
</evidence>
<evidence type="ECO:0000256" key="1">
    <source>
        <dbReference type="ARBA" id="ARBA00022857"/>
    </source>
</evidence>
<keyword evidence="2" id="KW-0560">Oxidoreductase</keyword>
<dbReference type="RefSeq" id="XP_045963649.1">
    <property type="nucleotide sequence ID" value="XM_046101285.1"/>
</dbReference>
<dbReference type="CDD" id="cd05259">
    <property type="entry name" value="PCBER_SDR_a"/>
    <property type="match status" value="1"/>
</dbReference>
<feature type="domain" description="NmrA-like" evidence="3">
    <location>
        <begin position="8"/>
        <end position="141"/>
    </location>
</feature>
<dbReference type="GO" id="GO:0016491">
    <property type="term" value="F:oxidoreductase activity"/>
    <property type="evidence" value="ECO:0007669"/>
    <property type="project" value="UniProtKB-KW"/>
</dbReference>
<reference evidence="4" key="1">
    <citation type="journal article" date="2021" name="Nat. Commun.">
        <title>Genetic determinants of endophytism in the Arabidopsis root mycobiome.</title>
        <authorList>
            <person name="Mesny F."/>
            <person name="Miyauchi S."/>
            <person name="Thiergart T."/>
            <person name="Pickel B."/>
            <person name="Atanasova L."/>
            <person name="Karlsson M."/>
            <person name="Huettel B."/>
            <person name="Barry K.W."/>
            <person name="Haridas S."/>
            <person name="Chen C."/>
            <person name="Bauer D."/>
            <person name="Andreopoulos W."/>
            <person name="Pangilinan J."/>
            <person name="LaButti K."/>
            <person name="Riley R."/>
            <person name="Lipzen A."/>
            <person name="Clum A."/>
            <person name="Drula E."/>
            <person name="Henrissat B."/>
            <person name="Kohler A."/>
            <person name="Grigoriev I.V."/>
            <person name="Martin F.M."/>
            <person name="Hacquard S."/>
        </authorList>
    </citation>
    <scope>NUCLEOTIDE SEQUENCE</scope>
    <source>
        <strain evidence="4">MPI-SDFR-AT-0073</strain>
    </source>
</reference>
<dbReference type="Gene3D" id="3.90.25.10">
    <property type="entry name" value="UDP-galactose 4-epimerase, domain 1"/>
    <property type="match status" value="1"/>
</dbReference>
<proteinExistence type="predicted"/>
<organism evidence="4 5">
    <name type="scientific">Truncatella angustata</name>
    <dbReference type="NCBI Taxonomy" id="152316"/>
    <lineage>
        <taxon>Eukaryota</taxon>
        <taxon>Fungi</taxon>
        <taxon>Dikarya</taxon>
        <taxon>Ascomycota</taxon>
        <taxon>Pezizomycotina</taxon>
        <taxon>Sordariomycetes</taxon>
        <taxon>Xylariomycetidae</taxon>
        <taxon>Amphisphaeriales</taxon>
        <taxon>Sporocadaceae</taxon>
        <taxon>Truncatella</taxon>
    </lineage>
</organism>
<name>A0A9P8UW69_9PEZI</name>